<proteinExistence type="predicted"/>
<reference evidence="1 2" key="1">
    <citation type="journal article" date="2017" name="Environ. Microbiol.">
        <title>Decay of the glycolytic pathway and adaptation to intranuclear parasitism within Enterocytozoonidae microsporidia.</title>
        <authorList>
            <person name="Wiredu Boakye D."/>
            <person name="Jaroenlak P."/>
            <person name="Prachumwat A."/>
            <person name="Williams T.A."/>
            <person name="Bateman K.S."/>
            <person name="Itsathitphaisarn O."/>
            <person name="Sritunyalucksana K."/>
            <person name="Paszkiewicz K.H."/>
            <person name="Moore K.A."/>
            <person name="Stentiford G.D."/>
            <person name="Williams B.A."/>
        </authorList>
    </citation>
    <scope>NUCLEOTIDE SEQUENCE [LARGE SCALE GENOMIC DNA]</scope>
    <source>
        <strain evidence="1 2">GB1</strain>
    </source>
</reference>
<protein>
    <submittedName>
        <fullName evidence="1">Uncharacterized protein</fullName>
    </submittedName>
</protein>
<organism evidence="1 2">
    <name type="scientific">Hepatospora eriocheir</name>
    <dbReference type="NCBI Taxonomy" id="1081669"/>
    <lineage>
        <taxon>Eukaryota</taxon>
        <taxon>Fungi</taxon>
        <taxon>Fungi incertae sedis</taxon>
        <taxon>Microsporidia</taxon>
        <taxon>Hepatosporidae</taxon>
        <taxon>Hepatospora</taxon>
    </lineage>
</organism>
<dbReference type="AlphaFoldDB" id="A0A1X0Q7H9"/>
<sequence length="65" mass="7894">MMTNIKILSLCLIITFIFYMKISPAILNYKIKKTNFFVHLLYKSYFTYRKIREIFNLSKSKFIVT</sequence>
<name>A0A1X0Q7H9_9MICR</name>
<accession>A0A1X0Q7H9</accession>
<dbReference type="Proteomes" id="UP000192356">
    <property type="component" value="Unassembled WGS sequence"/>
</dbReference>
<keyword evidence="2" id="KW-1185">Reference proteome</keyword>
<evidence type="ECO:0000313" key="1">
    <source>
        <dbReference type="EMBL" id="ORD95709.1"/>
    </source>
</evidence>
<dbReference type="EMBL" id="LVKB01000206">
    <property type="protein sequence ID" value="ORD95709.1"/>
    <property type="molecule type" value="Genomic_DNA"/>
</dbReference>
<evidence type="ECO:0000313" key="2">
    <source>
        <dbReference type="Proteomes" id="UP000192356"/>
    </source>
</evidence>
<dbReference type="VEuPathDB" id="MicrosporidiaDB:HERIO_2279"/>
<comment type="caution">
    <text evidence="1">The sequence shown here is derived from an EMBL/GenBank/DDBJ whole genome shotgun (WGS) entry which is preliminary data.</text>
</comment>
<gene>
    <name evidence="1" type="ORF">HERIO_2279</name>
</gene>